<evidence type="ECO:0000256" key="3">
    <source>
        <dbReference type="ARBA" id="ARBA00022490"/>
    </source>
</evidence>
<keyword evidence="4" id="KW-0479">Metal-binding</keyword>
<sequence>MLGLGKRARPPMKRTTSMTEFTLGFNAEYQQQFVNPFNGGGGGGGGLDQQLLGSTAASSRPHRRNSGDFGETANFLRVCSLCKRRLVPGRDIYMYRGDTAFCSLECRQQQMTQDERKEKCSLASKTKETATTTAAGGAQVSATG</sequence>
<keyword evidence="3" id="KW-0963">Cytoplasm</keyword>
<evidence type="ECO:0000313" key="9">
    <source>
        <dbReference type="EMBL" id="KAL3830460.1"/>
    </source>
</evidence>
<keyword evidence="10" id="KW-1185">Reference proteome</keyword>
<feature type="domain" description="FLZ-type" evidence="8">
    <location>
        <begin position="74"/>
        <end position="118"/>
    </location>
</feature>
<keyword evidence="5" id="KW-0863">Zinc-finger</keyword>
<reference evidence="9 10" key="1">
    <citation type="submission" date="2024-12" db="EMBL/GenBank/DDBJ databases">
        <title>The unique morphological basis and parallel evolutionary history of personate flowers in Penstemon.</title>
        <authorList>
            <person name="Depatie T.H."/>
            <person name="Wessinger C.A."/>
        </authorList>
    </citation>
    <scope>NUCLEOTIDE SEQUENCE [LARGE SCALE GENOMIC DNA]</scope>
    <source>
        <strain evidence="9">WTNN_2</strain>
        <tissue evidence="9">Leaf</tissue>
    </source>
</reference>
<feature type="zinc finger region" description="FLZ-type" evidence="6">
    <location>
        <begin position="74"/>
        <end position="118"/>
    </location>
</feature>
<evidence type="ECO:0000259" key="8">
    <source>
        <dbReference type="PROSITE" id="PS51795"/>
    </source>
</evidence>
<comment type="similarity">
    <text evidence="2">Belongs to the FLZ family.</text>
</comment>
<organism evidence="9 10">
    <name type="scientific">Penstemon smallii</name>
    <dbReference type="NCBI Taxonomy" id="265156"/>
    <lineage>
        <taxon>Eukaryota</taxon>
        <taxon>Viridiplantae</taxon>
        <taxon>Streptophyta</taxon>
        <taxon>Embryophyta</taxon>
        <taxon>Tracheophyta</taxon>
        <taxon>Spermatophyta</taxon>
        <taxon>Magnoliopsida</taxon>
        <taxon>eudicotyledons</taxon>
        <taxon>Gunneridae</taxon>
        <taxon>Pentapetalae</taxon>
        <taxon>asterids</taxon>
        <taxon>lamiids</taxon>
        <taxon>Lamiales</taxon>
        <taxon>Plantaginaceae</taxon>
        <taxon>Cheloneae</taxon>
        <taxon>Penstemon</taxon>
    </lineage>
</organism>
<feature type="compositionally biased region" description="Low complexity" evidence="7">
    <location>
        <begin position="129"/>
        <end position="144"/>
    </location>
</feature>
<dbReference type="Proteomes" id="UP001634393">
    <property type="component" value="Unassembled WGS sequence"/>
</dbReference>
<evidence type="ECO:0000313" key="10">
    <source>
        <dbReference type="Proteomes" id="UP001634393"/>
    </source>
</evidence>
<comment type="caution">
    <text evidence="9">The sequence shown here is derived from an EMBL/GenBank/DDBJ whole genome shotgun (WGS) entry which is preliminary data.</text>
</comment>
<feature type="region of interest" description="Disordered" evidence="7">
    <location>
        <begin position="122"/>
        <end position="144"/>
    </location>
</feature>
<protein>
    <recommendedName>
        <fullName evidence="8">FLZ-type domain-containing protein</fullName>
    </recommendedName>
</protein>
<dbReference type="PANTHER" id="PTHR33059:SF4">
    <property type="entry name" value="FCS-LIKE ZINC FINGER 5"/>
    <property type="match status" value="1"/>
</dbReference>
<dbReference type="PANTHER" id="PTHR33059">
    <property type="entry name" value="FCS-LIKE ZINC FINGER 5"/>
    <property type="match status" value="1"/>
</dbReference>
<keyword evidence="5" id="KW-0862">Zinc</keyword>
<evidence type="ECO:0000256" key="7">
    <source>
        <dbReference type="SAM" id="MobiDB-lite"/>
    </source>
</evidence>
<feature type="compositionally biased region" description="Gly residues" evidence="7">
    <location>
        <begin position="38"/>
        <end position="47"/>
    </location>
</feature>
<accession>A0ABD3T168</accession>
<evidence type="ECO:0000256" key="5">
    <source>
        <dbReference type="ARBA" id="ARBA00022771"/>
    </source>
</evidence>
<feature type="region of interest" description="Disordered" evidence="7">
    <location>
        <begin position="36"/>
        <end position="70"/>
    </location>
</feature>
<dbReference type="PROSITE" id="PS51795">
    <property type="entry name" value="ZF_FLZ"/>
    <property type="match status" value="1"/>
</dbReference>
<dbReference type="AlphaFoldDB" id="A0ABD3T168"/>
<comment type="subcellular location">
    <subcellularLocation>
        <location evidence="1">Cytoplasm</location>
    </subcellularLocation>
</comment>
<dbReference type="Pfam" id="PF04570">
    <property type="entry name" value="zf-FLZ"/>
    <property type="match status" value="1"/>
</dbReference>
<evidence type="ECO:0000256" key="1">
    <source>
        <dbReference type="ARBA" id="ARBA00004496"/>
    </source>
</evidence>
<evidence type="ECO:0000256" key="2">
    <source>
        <dbReference type="ARBA" id="ARBA00009374"/>
    </source>
</evidence>
<evidence type="ECO:0000256" key="6">
    <source>
        <dbReference type="PROSITE-ProRule" id="PRU01131"/>
    </source>
</evidence>
<dbReference type="EMBL" id="JBJXBP010000005">
    <property type="protein sequence ID" value="KAL3830460.1"/>
    <property type="molecule type" value="Genomic_DNA"/>
</dbReference>
<dbReference type="GO" id="GO:0005737">
    <property type="term" value="C:cytoplasm"/>
    <property type="evidence" value="ECO:0007669"/>
    <property type="project" value="UniProtKB-SubCell"/>
</dbReference>
<dbReference type="GO" id="GO:0008270">
    <property type="term" value="F:zinc ion binding"/>
    <property type="evidence" value="ECO:0007669"/>
    <property type="project" value="UniProtKB-KW"/>
</dbReference>
<evidence type="ECO:0000256" key="4">
    <source>
        <dbReference type="ARBA" id="ARBA00022723"/>
    </source>
</evidence>
<proteinExistence type="inferred from homology"/>
<name>A0ABD3T168_9LAMI</name>
<dbReference type="InterPro" id="IPR007650">
    <property type="entry name" value="Zf-FLZ_dom"/>
</dbReference>
<gene>
    <name evidence="9" type="ORF">ACJIZ3_019262</name>
</gene>